<feature type="region of interest" description="Disordered" evidence="1">
    <location>
        <begin position="60"/>
        <end position="90"/>
    </location>
</feature>
<evidence type="ECO:0000313" key="5">
    <source>
        <dbReference type="Proteomes" id="UP000243859"/>
    </source>
</evidence>
<dbReference type="NCBIfam" id="TIGR02098">
    <property type="entry name" value="MJ0042_CXXC"/>
    <property type="match status" value="1"/>
</dbReference>
<dbReference type="InterPro" id="IPR011723">
    <property type="entry name" value="Znf/thioredoxin_put"/>
</dbReference>
<dbReference type="RefSeq" id="WP_107891079.1">
    <property type="nucleotide sequence ID" value="NZ_NHSI01000062.1"/>
</dbReference>
<gene>
    <name evidence="4" type="ORF">C8N32_10367</name>
</gene>
<dbReference type="EMBL" id="QAAA01000003">
    <property type="protein sequence ID" value="PTN03225.1"/>
    <property type="molecule type" value="Genomic_DNA"/>
</dbReference>
<feature type="compositionally biased region" description="Pro residues" evidence="1">
    <location>
        <begin position="76"/>
        <end position="90"/>
    </location>
</feature>
<keyword evidence="2" id="KW-0472">Membrane</keyword>
<name>A0A2T5BUM4_9RHOB</name>
<comment type="caution">
    <text evidence="4">The sequence shown here is derived from an EMBL/GenBank/DDBJ whole genome shotgun (WGS) entry which is preliminary data.</text>
</comment>
<feature type="transmembrane region" description="Helical" evidence="2">
    <location>
        <begin position="94"/>
        <end position="115"/>
    </location>
</feature>
<sequence length="157" mass="16849">MELTCEKCGARYQIEDRAIPVGGRKVKCSACAHAWHQPAPAARKIDESVLNILREEVAYEQRARAQTPPRPEDTPPPKVQLPAKPPAPGDPPGFAIGFWGTLAVAALALGVYILAPQIRAARPEAAQTLDSYTTIVGQTRQALHRALENVVKRGGGG</sequence>
<dbReference type="Pfam" id="PF13717">
    <property type="entry name" value="Zn_ribbon_4"/>
    <property type="match status" value="1"/>
</dbReference>
<dbReference type="AlphaFoldDB" id="A0A2T5BUM4"/>
<evidence type="ECO:0000259" key="3">
    <source>
        <dbReference type="Pfam" id="PF13717"/>
    </source>
</evidence>
<organism evidence="4 5">
    <name type="scientific">Rhodovulum imhoffii</name>
    <dbReference type="NCBI Taxonomy" id="365340"/>
    <lineage>
        <taxon>Bacteria</taxon>
        <taxon>Pseudomonadati</taxon>
        <taxon>Pseudomonadota</taxon>
        <taxon>Alphaproteobacteria</taxon>
        <taxon>Rhodobacterales</taxon>
        <taxon>Paracoccaceae</taxon>
        <taxon>Rhodovulum</taxon>
    </lineage>
</organism>
<dbReference type="Proteomes" id="UP000243859">
    <property type="component" value="Unassembled WGS sequence"/>
</dbReference>
<evidence type="ECO:0000256" key="1">
    <source>
        <dbReference type="SAM" id="MobiDB-lite"/>
    </source>
</evidence>
<evidence type="ECO:0000313" key="4">
    <source>
        <dbReference type="EMBL" id="PTN03225.1"/>
    </source>
</evidence>
<proteinExistence type="predicted"/>
<dbReference type="OrthoDB" id="7159357at2"/>
<reference evidence="4 5" key="1">
    <citation type="submission" date="2018-04" db="EMBL/GenBank/DDBJ databases">
        <title>Genomic Encyclopedia of Archaeal and Bacterial Type Strains, Phase II (KMG-II): from individual species to whole genera.</title>
        <authorList>
            <person name="Goeker M."/>
        </authorList>
    </citation>
    <scope>NUCLEOTIDE SEQUENCE [LARGE SCALE GENOMIC DNA]</scope>
    <source>
        <strain evidence="4 5">DSM 18064</strain>
    </source>
</reference>
<keyword evidence="2" id="KW-1133">Transmembrane helix</keyword>
<protein>
    <submittedName>
        <fullName evidence="4">Putative Zn finger-like uncharacterized protein</fullName>
    </submittedName>
</protein>
<feature type="domain" description="Zinc finger/thioredoxin putative" evidence="3">
    <location>
        <begin position="1"/>
        <end position="35"/>
    </location>
</feature>
<evidence type="ECO:0000256" key="2">
    <source>
        <dbReference type="SAM" id="Phobius"/>
    </source>
</evidence>
<keyword evidence="5" id="KW-1185">Reference proteome</keyword>
<accession>A0A2T5BUM4</accession>
<keyword evidence="2" id="KW-0812">Transmembrane</keyword>